<evidence type="ECO:0000259" key="2">
    <source>
        <dbReference type="Pfam" id="PF03399"/>
    </source>
</evidence>
<keyword evidence="4" id="KW-1185">Reference proteome</keyword>
<dbReference type="Pfam" id="PF03399">
    <property type="entry name" value="SAC3_GANP"/>
    <property type="match status" value="1"/>
</dbReference>
<dbReference type="GO" id="GO:0005634">
    <property type="term" value="C:nucleus"/>
    <property type="evidence" value="ECO:0007669"/>
    <property type="project" value="TreeGrafter"/>
</dbReference>
<dbReference type="InterPro" id="IPR045107">
    <property type="entry name" value="SAC3/GANP/THP3"/>
</dbReference>
<feature type="compositionally biased region" description="Basic and acidic residues" evidence="1">
    <location>
        <begin position="205"/>
        <end position="234"/>
    </location>
</feature>
<dbReference type="RefSeq" id="XP_029226013.1">
    <property type="nucleotide sequence ID" value="XM_029373898.1"/>
</dbReference>
<comment type="caution">
    <text evidence="3">The sequence shown here is derived from an EMBL/GenBank/DDBJ whole genome shotgun (WGS) entry which is preliminary data.</text>
</comment>
<dbReference type="GeneID" id="40320642"/>
<evidence type="ECO:0000313" key="3">
    <source>
        <dbReference type="EMBL" id="RNF09293.1"/>
    </source>
</evidence>
<sequence length="608" mass="67723">MKSVSYISCDFLTSHGVPMTKPLRDWLNRASYLAKTRTTEADRCKYERWAIGVVEEALREPGGIEGKDWARVSPVMPTNAVDREPTLLRDGGVSEGGGNGVTQSSVDHRALVVAESMRRAPAELRAFLVQAINITDMEVTAGRKRYDAVTFMELIQAAQELQRVYQAQMEAQRRATPPSPRVAVAAGPSEPAQRRSALPAKVPRTHSEGEERGLEKERPSKTRRGEVNPHRRDTGTGPTSLESERTSNFFRDLVSCNAASLAPRPFIGESQELERTYSRYEPTPEDIRPRNVLVKALAFVLAKAKEKDSTENSLASARYLNEQLKGLRQDLRVQNIVDEFAVEVYERHALICLELGDIGEFNQCQASLKKLYEGLPDVTETSVSDFFCYRLAYLSLGGQYDALATELIVYTNTVARSAKACKCASLRVKKSDLRWTIKLCTACEDGDCVTICRAIMALPRGMHLLLKIYLQKCRLTWLRAALNCIRGMVSAHFVLASLGLTPVERHSGECVPDAEGKGAYFWLDGSFEEAEDALRRFFEMIKFALPHGFSFKDEVHCDTTKKRSRSGEDTGRNEEDATVVDAAALLKCVDAYIAFLSTRRDVGLGNAE</sequence>
<evidence type="ECO:0000256" key="1">
    <source>
        <dbReference type="SAM" id="MobiDB-lite"/>
    </source>
</evidence>
<dbReference type="PANTHER" id="PTHR12436">
    <property type="entry name" value="80 KDA MCM3-ASSOCIATED PROTEIN"/>
    <property type="match status" value="1"/>
</dbReference>
<protein>
    <recommendedName>
        <fullName evidence="2">SAC3/GANP/THP3 conserved domain-containing protein</fullName>
    </recommendedName>
</protein>
<dbReference type="AlphaFoldDB" id="A0A3S5IRY2"/>
<accession>A0A3S5IRY2</accession>
<dbReference type="Proteomes" id="UP000284403">
    <property type="component" value="Unassembled WGS sequence"/>
</dbReference>
<evidence type="ECO:0000313" key="4">
    <source>
        <dbReference type="Proteomes" id="UP000284403"/>
    </source>
</evidence>
<dbReference type="Gene3D" id="1.25.40.990">
    <property type="match status" value="1"/>
</dbReference>
<dbReference type="OrthoDB" id="199574at2759"/>
<feature type="domain" description="SAC3/GANP/THP3 conserved" evidence="2">
    <location>
        <begin position="279"/>
        <end position="485"/>
    </location>
</feature>
<organism evidence="3 4">
    <name type="scientific">Trypanosoma conorhini</name>
    <dbReference type="NCBI Taxonomy" id="83891"/>
    <lineage>
        <taxon>Eukaryota</taxon>
        <taxon>Discoba</taxon>
        <taxon>Euglenozoa</taxon>
        <taxon>Kinetoplastea</taxon>
        <taxon>Metakinetoplastina</taxon>
        <taxon>Trypanosomatida</taxon>
        <taxon>Trypanosomatidae</taxon>
        <taxon>Trypanosoma</taxon>
    </lineage>
</organism>
<gene>
    <name evidence="3" type="ORF">Tco025E_07031</name>
</gene>
<feature type="compositionally biased region" description="Polar residues" evidence="1">
    <location>
        <begin position="236"/>
        <end position="246"/>
    </location>
</feature>
<reference evidence="3 4" key="1">
    <citation type="journal article" date="2018" name="BMC Genomics">
        <title>Genomic comparison of Trypanosoma conorhini and Trypanosoma rangeli to Trypanosoma cruzi strains of high and low virulence.</title>
        <authorList>
            <person name="Bradwell K.R."/>
            <person name="Koparde V.N."/>
            <person name="Matveyev A.V."/>
            <person name="Serrano M.G."/>
            <person name="Alves J.M."/>
            <person name="Parikh H."/>
            <person name="Huang B."/>
            <person name="Lee V."/>
            <person name="Espinosa-Alvarez O."/>
            <person name="Ortiz P.A."/>
            <person name="Costa-Martins A.G."/>
            <person name="Teixeira M.M."/>
            <person name="Buck G.A."/>
        </authorList>
    </citation>
    <scope>NUCLEOTIDE SEQUENCE [LARGE SCALE GENOMIC DNA]</scope>
    <source>
        <strain evidence="3 4">025E</strain>
    </source>
</reference>
<feature type="region of interest" description="Disordered" evidence="1">
    <location>
        <begin position="169"/>
        <end position="246"/>
    </location>
</feature>
<dbReference type="PANTHER" id="PTHR12436:SF4">
    <property type="entry name" value="LEUKOCYTE RECEPTOR CLUSTER MEMBER 8"/>
    <property type="match status" value="1"/>
</dbReference>
<proteinExistence type="predicted"/>
<dbReference type="InterPro" id="IPR005062">
    <property type="entry name" value="SAC3/GANP/THP3_conserved"/>
</dbReference>
<dbReference type="EMBL" id="MKKU01000513">
    <property type="protein sequence ID" value="RNF09293.1"/>
    <property type="molecule type" value="Genomic_DNA"/>
</dbReference>
<name>A0A3S5IRY2_9TRYP</name>